<name>A0A0F7L523_9VIRU</name>
<evidence type="ECO:0000313" key="1">
    <source>
        <dbReference type="EMBL" id="AKH47030.1"/>
    </source>
</evidence>
<organism evidence="1">
    <name type="scientific">uncultured marine virus</name>
    <dbReference type="NCBI Taxonomy" id="186617"/>
    <lineage>
        <taxon>Viruses</taxon>
        <taxon>environmental samples</taxon>
    </lineage>
</organism>
<sequence length="54" mass="6511">MDKKICQRCWSTNVKEWQRYTYKNGKRVLLIGTNCRNCGNQDYEEIEVPQRDAK</sequence>
<proteinExistence type="predicted"/>
<dbReference type="EMBL" id="KR029588">
    <property type="protein sequence ID" value="AKH47030.1"/>
    <property type="molecule type" value="Genomic_DNA"/>
</dbReference>
<accession>A0A0F7L523</accession>
<protein>
    <submittedName>
        <fullName evidence="1">Uncharacterized protein</fullName>
    </submittedName>
</protein>
<reference evidence="1" key="2">
    <citation type="submission" date="2015-03" db="EMBL/GenBank/DDBJ databases">
        <authorList>
            <person name="Chow C.-E.T."/>
            <person name="Winget D.M."/>
            <person name="White R.A.III."/>
            <person name="Hallam S.J."/>
            <person name="Suttle C.A."/>
        </authorList>
    </citation>
    <scope>NUCLEOTIDE SEQUENCE</scope>
    <source>
        <strain evidence="1">Anoxic2_4</strain>
    </source>
</reference>
<reference evidence="1" key="1">
    <citation type="journal article" date="2015" name="Front. Microbiol.">
        <title>Combining genomic sequencing methods to explore viral diversity and reveal potential virus-host interactions.</title>
        <authorList>
            <person name="Chow C.E."/>
            <person name="Winget D.M."/>
            <person name="White R.A.III."/>
            <person name="Hallam S.J."/>
            <person name="Suttle C.A."/>
        </authorList>
    </citation>
    <scope>NUCLEOTIDE SEQUENCE</scope>
    <source>
        <strain evidence="1">Anoxic2_4</strain>
    </source>
</reference>